<organism evidence="2 3">
    <name type="scientific">Muribaculum intestinale</name>
    <dbReference type="NCBI Taxonomy" id="1796646"/>
    <lineage>
        <taxon>Bacteria</taxon>
        <taxon>Pseudomonadati</taxon>
        <taxon>Bacteroidota</taxon>
        <taxon>Bacteroidia</taxon>
        <taxon>Bacteroidales</taxon>
        <taxon>Muribaculaceae</taxon>
        <taxon>Muribaculum</taxon>
    </lineage>
</organism>
<dbReference type="PANTHER" id="PTHR34585:SF22">
    <property type="entry name" value="HELIX-TURN-HELIX DOMAIN-CONTAINING PROTEIN"/>
    <property type="match status" value="1"/>
</dbReference>
<evidence type="ECO:0000313" key="2">
    <source>
        <dbReference type="EMBL" id="ANU62935.1"/>
    </source>
</evidence>
<sequence>MQSTLQNINPSTLLFVVPEEEWRNLHDMLEQIIDLITRRNANDANCEWIESEAARKLLGISPKTWQNYRDQRLIPFSQIGRKIYVNRADLDAFLRKHRIAPRK</sequence>
<dbReference type="EMBL" id="CP015402">
    <property type="protein sequence ID" value="ANU62935.1"/>
    <property type="molecule type" value="Genomic_DNA"/>
</dbReference>
<name>A0A1B1S813_9BACT</name>
<keyword evidence="3" id="KW-1185">Reference proteome</keyword>
<proteinExistence type="predicted"/>
<dbReference type="SUPFAM" id="SSF46955">
    <property type="entry name" value="Putative DNA-binding domain"/>
    <property type="match status" value="1"/>
</dbReference>
<evidence type="ECO:0000259" key="1">
    <source>
        <dbReference type="Pfam" id="PF12728"/>
    </source>
</evidence>
<gene>
    <name evidence="2" type="ORF">A4V02_03855</name>
</gene>
<accession>A0A1B1S813</accession>
<evidence type="ECO:0000313" key="3">
    <source>
        <dbReference type="Proteomes" id="UP000186351"/>
    </source>
</evidence>
<dbReference type="GeneID" id="65535980"/>
<dbReference type="RefSeq" id="WP_068960299.1">
    <property type="nucleotide sequence ID" value="NZ_CAJTAP010000059.1"/>
</dbReference>
<dbReference type="OrthoDB" id="769412at2"/>
<dbReference type="KEGG" id="pary:A4V02_03855"/>
<dbReference type="InterPro" id="IPR009061">
    <property type="entry name" value="DNA-bd_dom_put_sf"/>
</dbReference>
<protein>
    <submittedName>
        <fullName evidence="2">Excisionase</fullName>
    </submittedName>
</protein>
<dbReference type="Proteomes" id="UP000186351">
    <property type="component" value="Chromosome"/>
</dbReference>
<dbReference type="InterPro" id="IPR041657">
    <property type="entry name" value="HTH_17"/>
</dbReference>
<dbReference type="AlphaFoldDB" id="A0A1B1S813"/>
<accession>A0A1Z2XDP1</accession>
<dbReference type="PANTHER" id="PTHR34585">
    <property type="match status" value="1"/>
</dbReference>
<reference evidence="3" key="1">
    <citation type="submission" date="2016-04" db="EMBL/GenBank/DDBJ databases">
        <title>Complete Genome Sequences of Twelve Strains of a Stable Defined Moderately Diverse Mouse Microbiota 2 (sDMDMm2).</title>
        <authorList>
            <person name="Uchimura Y."/>
            <person name="Wyss M."/>
            <person name="Brugiroux S."/>
            <person name="Limenitakis J.P."/>
            <person name="Stecher B."/>
            <person name="McCoy K.D."/>
            <person name="Macpherson A.J."/>
        </authorList>
    </citation>
    <scope>NUCLEOTIDE SEQUENCE [LARGE SCALE GENOMIC DNA]</scope>
    <source>
        <strain evidence="3">YL27</strain>
    </source>
</reference>
<dbReference type="Pfam" id="PF12728">
    <property type="entry name" value="HTH_17"/>
    <property type="match status" value="1"/>
</dbReference>
<feature type="domain" description="Helix-turn-helix" evidence="1">
    <location>
        <begin position="52"/>
        <end position="98"/>
    </location>
</feature>